<protein>
    <submittedName>
        <fullName evidence="1">Uncharacterized protein</fullName>
    </submittedName>
</protein>
<accession>R6JQA4</accession>
<dbReference type="AlphaFoldDB" id="R6JQA4"/>
<name>R6JQA4_9FIRM</name>
<reference evidence="1" key="1">
    <citation type="submission" date="2012-11" db="EMBL/GenBank/DDBJ databases">
        <title>Dependencies among metagenomic species, viruses, plasmids and units of genetic variation.</title>
        <authorList>
            <person name="Nielsen H.B."/>
            <person name="Almeida M."/>
            <person name="Juncker A.S."/>
            <person name="Rasmussen S."/>
            <person name="Li J."/>
            <person name="Sunagawa S."/>
            <person name="Plichta D."/>
            <person name="Gautier L."/>
            <person name="Le Chatelier E."/>
            <person name="Peletier E."/>
            <person name="Bonde I."/>
            <person name="Nielsen T."/>
            <person name="Manichanh C."/>
            <person name="Arumugam M."/>
            <person name="Batto J."/>
            <person name="Santos M.B.Q.D."/>
            <person name="Blom N."/>
            <person name="Borruel N."/>
            <person name="Burgdorf K.S."/>
            <person name="Boumezbeur F."/>
            <person name="Casellas F."/>
            <person name="Dore J."/>
            <person name="Guarner F."/>
            <person name="Hansen T."/>
            <person name="Hildebrand F."/>
            <person name="Kaas R.S."/>
            <person name="Kennedy S."/>
            <person name="Kristiansen K."/>
            <person name="Kultima J.R."/>
            <person name="Leonard P."/>
            <person name="Levenez F."/>
            <person name="Lund O."/>
            <person name="Moumen B."/>
            <person name="Le Paslier D."/>
            <person name="Pons N."/>
            <person name="Pedersen O."/>
            <person name="Prifti E."/>
            <person name="Qin J."/>
            <person name="Raes J."/>
            <person name="Tap J."/>
            <person name="Tims S."/>
            <person name="Ussery D.W."/>
            <person name="Yamada T."/>
            <person name="MetaHit consortium"/>
            <person name="Renault P."/>
            <person name="Sicheritz-Ponten T."/>
            <person name="Bork P."/>
            <person name="Wang J."/>
            <person name="Brunak S."/>
            <person name="Ehrlich S.D."/>
        </authorList>
    </citation>
    <scope>NUCLEOTIDE SEQUENCE [LARGE SCALE GENOMIC DNA]</scope>
</reference>
<comment type="caution">
    <text evidence="1">The sequence shown here is derived from an EMBL/GenBank/DDBJ whole genome shotgun (WGS) entry which is preliminary data.</text>
</comment>
<evidence type="ECO:0000313" key="2">
    <source>
        <dbReference type="Proteomes" id="UP000018009"/>
    </source>
</evidence>
<sequence length="377" mass="43452">MKMRKYELSISADYVPEWGTTEAMREFFQNAIDEETRDSSNKMFFEYDPATQIVRIGNKHSDLDIKTLLFGVTTKKKDREMIGNHGEGYKIATVVLLRLGKSVVFQNYCRKEIWRPRLVKSRKYEGILVPTFFVEPVAIWEKAPEHSLIIEIGGITPEEYQEMKTANLHLQDGVEEKETAYGSILEGKQYVGKVYVAGLFICNEPGLEVGINFKPRIVRIERDRSMVDSFDIKWYAARMVEELKDKELTKRSLGCYTGTYIVAHAVPDEIKDEVAADFINQYGAKAVPVSNQNDVEGMKKRGYKAVIVSESKKNVIIESRYYADVRKMLKEEQEKAKPLYDRFCEFVEKIEGRLDEEETVTAYSLADEIEGMENKDE</sequence>
<dbReference type="Proteomes" id="UP000018009">
    <property type="component" value="Unassembled WGS sequence"/>
</dbReference>
<proteinExistence type="predicted"/>
<dbReference type="EMBL" id="CBDY010000472">
    <property type="protein sequence ID" value="CDB64948.1"/>
    <property type="molecule type" value="Genomic_DNA"/>
</dbReference>
<organism evidence="1 2">
    <name type="scientific">[Clostridium] clostridioforme CAG:132</name>
    <dbReference type="NCBI Taxonomy" id="1263065"/>
    <lineage>
        <taxon>Bacteria</taxon>
        <taxon>Bacillati</taxon>
        <taxon>Bacillota</taxon>
        <taxon>Clostridia</taxon>
        <taxon>Lachnospirales</taxon>
        <taxon>Lachnospiraceae</taxon>
        <taxon>Enterocloster</taxon>
    </lineage>
</organism>
<gene>
    <name evidence="1" type="ORF">BN486_01142</name>
</gene>
<evidence type="ECO:0000313" key="1">
    <source>
        <dbReference type="EMBL" id="CDB64948.1"/>
    </source>
</evidence>